<name>A0A9Q0KEY1_9MAGN</name>
<evidence type="ECO:0000313" key="1">
    <source>
        <dbReference type="EMBL" id="KAJ4969236.1"/>
    </source>
</evidence>
<keyword evidence="2" id="KW-1185">Reference proteome</keyword>
<dbReference type="AlphaFoldDB" id="A0A9Q0KEY1"/>
<organism evidence="1 2">
    <name type="scientific">Protea cynaroides</name>
    <dbReference type="NCBI Taxonomy" id="273540"/>
    <lineage>
        <taxon>Eukaryota</taxon>
        <taxon>Viridiplantae</taxon>
        <taxon>Streptophyta</taxon>
        <taxon>Embryophyta</taxon>
        <taxon>Tracheophyta</taxon>
        <taxon>Spermatophyta</taxon>
        <taxon>Magnoliopsida</taxon>
        <taxon>Proteales</taxon>
        <taxon>Proteaceae</taxon>
        <taxon>Protea</taxon>
    </lineage>
</organism>
<sequence>MVSYRSSRDRRVAVDDGRGLLRLMISGSWGSTDDLKMARWCCGEDWDGQGINYRVCFLGLYQVCKGVGSVEEVCGVVQVMRLPGRVMVWDLQKAFDGGSRKVEWGSMDCRRDRGCDYRVAELRDHFFLGGVWTVGGGFSGNRWEKELFGERDDAEWVVQRLMLGEARVGSWVSGQLCLMDSISSRSVSGGISGVLGAGRAVQQLVSQWREMLLVGSFFWVTECGSSNRLEL</sequence>
<evidence type="ECO:0000313" key="2">
    <source>
        <dbReference type="Proteomes" id="UP001141806"/>
    </source>
</evidence>
<dbReference type="Proteomes" id="UP001141806">
    <property type="component" value="Unassembled WGS sequence"/>
</dbReference>
<dbReference type="EMBL" id="JAMYWD010000006">
    <property type="protein sequence ID" value="KAJ4969236.1"/>
    <property type="molecule type" value="Genomic_DNA"/>
</dbReference>
<reference evidence="1" key="1">
    <citation type="journal article" date="2023" name="Plant J.">
        <title>The genome of the king protea, Protea cynaroides.</title>
        <authorList>
            <person name="Chang J."/>
            <person name="Duong T.A."/>
            <person name="Schoeman C."/>
            <person name="Ma X."/>
            <person name="Roodt D."/>
            <person name="Barker N."/>
            <person name="Li Z."/>
            <person name="Van de Peer Y."/>
            <person name="Mizrachi E."/>
        </authorList>
    </citation>
    <scope>NUCLEOTIDE SEQUENCE</scope>
    <source>
        <tissue evidence="1">Young leaves</tissue>
    </source>
</reference>
<proteinExistence type="predicted"/>
<protein>
    <submittedName>
        <fullName evidence="1">Uncharacterized protein</fullName>
    </submittedName>
</protein>
<gene>
    <name evidence="1" type="ORF">NE237_015937</name>
</gene>
<comment type="caution">
    <text evidence="1">The sequence shown here is derived from an EMBL/GenBank/DDBJ whole genome shotgun (WGS) entry which is preliminary data.</text>
</comment>
<accession>A0A9Q0KEY1</accession>